<reference evidence="1" key="1">
    <citation type="journal article" date="2020" name="Stud. Mycol.">
        <title>101 Dothideomycetes genomes: a test case for predicting lifestyles and emergence of pathogens.</title>
        <authorList>
            <person name="Haridas S."/>
            <person name="Albert R."/>
            <person name="Binder M."/>
            <person name="Bloem J."/>
            <person name="Labutti K."/>
            <person name="Salamov A."/>
            <person name="Andreopoulos B."/>
            <person name="Baker S."/>
            <person name="Barry K."/>
            <person name="Bills G."/>
            <person name="Bluhm B."/>
            <person name="Cannon C."/>
            <person name="Castanera R."/>
            <person name="Culley D."/>
            <person name="Daum C."/>
            <person name="Ezra D."/>
            <person name="Gonzalez J."/>
            <person name="Henrissat B."/>
            <person name="Kuo A."/>
            <person name="Liang C."/>
            <person name="Lipzen A."/>
            <person name="Lutzoni F."/>
            <person name="Magnuson J."/>
            <person name="Mondo S."/>
            <person name="Nolan M."/>
            <person name="Ohm R."/>
            <person name="Pangilinan J."/>
            <person name="Park H.-J."/>
            <person name="Ramirez L."/>
            <person name="Alfaro M."/>
            <person name="Sun H."/>
            <person name="Tritt A."/>
            <person name="Yoshinaga Y."/>
            <person name="Zwiers L.-H."/>
            <person name="Turgeon B."/>
            <person name="Goodwin S."/>
            <person name="Spatafora J."/>
            <person name="Crous P."/>
            <person name="Grigoriev I."/>
        </authorList>
    </citation>
    <scope>NUCLEOTIDE SEQUENCE</scope>
    <source>
        <strain evidence="1">CBS 125425</strain>
    </source>
</reference>
<organism evidence="1 2">
    <name type="scientific">Polyplosphaeria fusca</name>
    <dbReference type="NCBI Taxonomy" id="682080"/>
    <lineage>
        <taxon>Eukaryota</taxon>
        <taxon>Fungi</taxon>
        <taxon>Dikarya</taxon>
        <taxon>Ascomycota</taxon>
        <taxon>Pezizomycotina</taxon>
        <taxon>Dothideomycetes</taxon>
        <taxon>Pleosporomycetidae</taxon>
        <taxon>Pleosporales</taxon>
        <taxon>Tetraplosphaeriaceae</taxon>
        <taxon>Polyplosphaeria</taxon>
    </lineage>
</organism>
<proteinExistence type="predicted"/>
<dbReference type="AlphaFoldDB" id="A0A9P4V502"/>
<evidence type="ECO:0000313" key="1">
    <source>
        <dbReference type="EMBL" id="KAF2736936.1"/>
    </source>
</evidence>
<dbReference type="EMBL" id="ML996120">
    <property type="protein sequence ID" value="KAF2736936.1"/>
    <property type="molecule type" value="Genomic_DNA"/>
</dbReference>
<protein>
    <submittedName>
        <fullName evidence="1">Uncharacterized protein</fullName>
    </submittedName>
</protein>
<keyword evidence="2" id="KW-1185">Reference proteome</keyword>
<evidence type="ECO:0000313" key="2">
    <source>
        <dbReference type="Proteomes" id="UP000799444"/>
    </source>
</evidence>
<accession>A0A9P4V502</accession>
<gene>
    <name evidence="1" type="ORF">EJ04DRAFT_138793</name>
</gene>
<comment type="caution">
    <text evidence="1">The sequence shown here is derived from an EMBL/GenBank/DDBJ whole genome shotgun (WGS) entry which is preliminary data.</text>
</comment>
<name>A0A9P4V502_9PLEO</name>
<dbReference type="Proteomes" id="UP000799444">
    <property type="component" value="Unassembled WGS sequence"/>
</dbReference>
<sequence>MVHFQFPLHRATHKSMGCRFFALATRTRHSTMGFLSLFLVSQTSRCTSASVNRLICCMWYTLRIIPKFMSFLFSVTAAHAFNIQSFRFTLVLRYADRINVNSSRYWIWKAWHCTLQFLVEICCYGFWVHAPPVQLVLFTRTLMMFCMRVMECCFDIFILRVARFVD</sequence>